<dbReference type="SMART" id="SM00066">
    <property type="entry name" value="GAL4"/>
    <property type="match status" value="1"/>
</dbReference>
<evidence type="ECO:0000313" key="4">
    <source>
        <dbReference type="Proteomes" id="UP001321749"/>
    </source>
</evidence>
<dbReference type="Proteomes" id="UP001321749">
    <property type="component" value="Unassembled WGS sequence"/>
</dbReference>
<reference evidence="3" key="2">
    <citation type="submission" date="2023-06" db="EMBL/GenBank/DDBJ databases">
        <authorList>
            <consortium name="Lawrence Berkeley National Laboratory"/>
            <person name="Mondo S.J."/>
            <person name="Hensen N."/>
            <person name="Bonometti L."/>
            <person name="Westerberg I."/>
            <person name="Brannstrom I.O."/>
            <person name="Guillou S."/>
            <person name="Cros-Aarteil S."/>
            <person name="Calhoun S."/>
            <person name="Haridas S."/>
            <person name="Kuo A."/>
            <person name="Pangilinan J."/>
            <person name="Riley R."/>
            <person name="Labutti K."/>
            <person name="Andreopoulos B."/>
            <person name="Lipzen A."/>
            <person name="Chen C."/>
            <person name="Yanf M."/>
            <person name="Daum C."/>
            <person name="Ng V."/>
            <person name="Clum A."/>
            <person name="Steindorff A."/>
            <person name="Ohm R."/>
            <person name="Martin F."/>
            <person name="Silar P."/>
            <person name="Natvig D."/>
            <person name="Lalanne C."/>
            <person name="Gautier V."/>
            <person name="Ament-Velasquez S.L."/>
            <person name="Kruys A."/>
            <person name="Hutchinson M.I."/>
            <person name="Powell A.J."/>
            <person name="Barry K."/>
            <person name="Miller A.N."/>
            <person name="Grigoriev I.V."/>
            <person name="Debuchy R."/>
            <person name="Gladieux P."/>
            <person name="Thoren M.H."/>
            <person name="Johannesson H."/>
        </authorList>
    </citation>
    <scope>NUCLEOTIDE SEQUENCE</scope>
    <source>
        <strain evidence="3">PSN324</strain>
    </source>
</reference>
<dbReference type="CDD" id="cd00067">
    <property type="entry name" value="GAL4"/>
    <property type="match status" value="1"/>
</dbReference>
<dbReference type="PROSITE" id="PS00463">
    <property type="entry name" value="ZN2_CY6_FUNGAL_1"/>
    <property type="match status" value="1"/>
</dbReference>
<evidence type="ECO:0000259" key="2">
    <source>
        <dbReference type="PROSITE" id="PS50048"/>
    </source>
</evidence>
<dbReference type="InterPro" id="IPR001138">
    <property type="entry name" value="Zn2Cys6_DnaBD"/>
</dbReference>
<dbReference type="GO" id="GO:0008270">
    <property type="term" value="F:zinc ion binding"/>
    <property type="evidence" value="ECO:0007669"/>
    <property type="project" value="InterPro"/>
</dbReference>
<evidence type="ECO:0000256" key="1">
    <source>
        <dbReference type="ARBA" id="ARBA00023242"/>
    </source>
</evidence>
<dbReference type="InterPro" id="IPR036864">
    <property type="entry name" value="Zn2-C6_fun-type_DNA-bd_sf"/>
</dbReference>
<dbReference type="PROSITE" id="PS50048">
    <property type="entry name" value="ZN2_CY6_FUNGAL_2"/>
    <property type="match status" value="1"/>
</dbReference>
<organism evidence="3 4">
    <name type="scientific">Cladorrhinum samala</name>
    <dbReference type="NCBI Taxonomy" id="585594"/>
    <lineage>
        <taxon>Eukaryota</taxon>
        <taxon>Fungi</taxon>
        <taxon>Dikarya</taxon>
        <taxon>Ascomycota</taxon>
        <taxon>Pezizomycotina</taxon>
        <taxon>Sordariomycetes</taxon>
        <taxon>Sordariomycetidae</taxon>
        <taxon>Sordariales</taxon>
        <taxon>Podosporaceae</taxon>
        <taxon>Cladorrhinum</taxon>
    </lineage>
</organism>
<comment type="caution">
    <text evidence="3">The sequence shown here is derived from an EMBL/GenBank/DDBJ whole genome shotgun (WGS) entry which is preliminary data.</text>
</comment>
<dbReference type="Gene3D" id="4.10.240.10">
    <property type="entry name" value="Zn(2)-C6 fungal-type DNA-binding domain"/>
    <property type="match status" value="1"/>
</dbReference>
<feature type="domain" description="Zn(2)-C6 fungal-type" evidence="2">
    <location>
        <begin position="27"/>
        <end position="57"/>
    </location>
</feature>
<name>A0AAV9I1Z0_9PEZI</name>
<dbReference type="PANTHER" id="PTHR47784:SF9">
    <property type="entry name" value="ZN(II)2CYS6 TRANSCRIPTION FACTOR (EUROFUNG)"/>
    <property type="match status" value="1"/>
</dbReference>
<protein>
    <recommendedName>
        <fullName evidence="2">Zn(2)-C6 fungal-type domain-containing protein</fullName>
    </recommendedName>
</protein>
<dbReference type="PANTHER" id="PTHR47784">
    <property type="entry name" value="STEROL UPTAKE CONTROL PROTEIN 2"/>
    <property type="match status" value="1"/>
</dbReference>
<dbReference type="GO" id="GO:0001228">
    <property type="term" value="F:DNA-binding transcription activator activity, RNA polymerase II-specific"/>
    <property type="evidence" value="ECO:0007669"/>
    <property type="project" value="TreeGrafter"/>
</dbReference>
<dbReference type="SUPFAM" id="SSF57701">
    <property type="entry name" value="Zn2/Cys6 DNA-binding domain"/>
    <property type="match status" value="1"/>
</dbReference>
<evidence type="ECO:0000313" key="3">
    <source>
        <dbReference type="EMBL" id="KAK4465396.1"/>
    </source>
</evidence>
<dbReference type="AlphaFoldDB" id="A0AAV9I1Z0"/>
<keyword evidence="4" id="KW-1185">Reference proteome</keyword>
<gene>
    <name evidence="3" type="ORF">QBC42DRAFT_195176</name>
</gene>
<sequence length="435" mass="49142">MPRQSNNRPEIMGVVRKRKAHTKSRGGCNNCKLRHVKCDEAKPNCKTCVSFRVTCTYDKLSSTLQAVSEGMFLVNFLSVSLNSQVLTMLHDNVPPSSVSKRFPFKDQDLEILNRFHERTILSIRTDQTVNLYQRESVRLAIQNPFLFHLVLTVTLMHDRLTLPHYQSPSTPTPAELYHHAAGSSHFNALLSLPPCTLTATQKDAIFIGAIILSCTSFAQVESHLPSTKLWPFVSGDNDLNWLRLCTGKKEIHKLADVTRPDSSLREVAQEFHLSGGPPVAGIDAEADRKALSELPKRLVTLLGLDPYYCQTPETNVYYTPAVFIGRMMPVNLVGNANSANLLVCLILVSHFPQRFMQMLEEKDPRSLLLLAHYYGKIAQSGRWWMWMRATVEGRAIVEYLEVYHRGDIGGLEELLEFPRRWCCVEGKFDGPDGMV</sequence>
<dbReference type="EMBL" id="MU864940">
    <property type="protein sequence ID" value="KAK4465396.1"/>
    <property type="molecule type" value="Genomic_DNA"/>
</dbReference>
<keyword evidence="1" id="KW-0539">Nucleus</keyword>
<dbReference type="InterPro" id="IPR053157">
    <property type="entry name" value="Sterol_Uptake_Regulator"/>
</dbReference>
<reference evidence="3" key="1">
    <citation type="journal article" date="2023" name="Mol. Phylogenet. Evol.">
        <title>Genome-scale phylogeny and comparative genomics of the fungal order Sordariales.</title>
        <authorList>
            <person name="Hensen N."/>
            <person name="Bonometti L."/>
            <person name="Westerberg I."/>
            <person name="Brannstrom I.O."/>
            <person name="Guillou S."/>
            <person name="Cros-Aarteil S."/>
            <person name="Calhoun S."/>
            <person name="Haridas S."/>
            <person name="Kuo A."/>
            <person name="Mondo S."/>
            <person name="Pangilinan J."/>
            <person name="Riley R."/>
            <person name="LaButti K."/>
            <person name="Andreopoulos B."/>
            <person name="Lipzen A."/>
            <person name="Chen C."/>
            <person name="Yan M."/>
            <person name="Daum C."/>
            <person name="Ng V."/>
            <person name="Clum A."/>
            <person name="Steindorff A."/>
            <person name="Ohm R.A."/>
            <person name="Martin F."/>
            <person name="Silar P."/>
            <person name="Natvig D.O."/>
            <person name="Lalanne C."/>
            <person name="Gautier V."/>
            <person name="Ament-Velasquez S.L."/>
            <person name="Kruys A."/>
            <person name="Hutchinson M.I."/>
            <person name="Powell A.J."/>
            <person name="Barry K."/>
            <person name="Miller A.N."/>
            <person name="Grigoriev I.V."/>
            <person name="Debuchy R."/>
            <person name="Gladieux P."/>
            <person name="Hiltunen Thoren M."/>
            <person name="Johannesson H."/>
        </authorList>
    </citation>
    <scope>NUCLEOTIDE SEQUENCE</scope>
    <source>
        <strain evidence="3">PSN324</strain>
    </source>
</reference>
<proteinExistence type="predicted"/>
<accession>A0AAV9I1Z0</accession>
<dbReference type="Pfam" id="PF00172">
    <property type="entry name" value="Zn_clus"/>
    <property type="match status" value="1"/>
</dbReference>